<evidence type="ECO:0000259" key="9">
    <source>
        <dbReference type="Pfam" id="PF21500"/>
    </source>
</evidence>
<evidence type="ECO:0000256" key="7">
    <source>
        <dbReference type="ARBA" id="ARBA00049244"/>
    </source>
</evidence>
<evidence type="ECO:0000256" key="4">
    <source>
        <dbReference type="ARBA" id="ARBA00022695"/>
    </source>
</evidence>
<evidence type="ECO:0000313" key="11">
    <source>
        <dbReference type="Proteomes" id="UP000031627"/>
    </source>
</evidence>
<dbReference type="InterPro" id="IPR027417">
    <property type="entry name" value="P-loop_NTPase"/>
</dbReference>
<dbReference type="Gene3D" id="3.40.50.300">
    <property type="entry name" value="P-loop containing nucleotide triphosphate hydrolases"/>
    <property type="match status" value="1"/>
</dbReference>
<reference evidence="10 11" key="2">
    <citation type="journal article" date="2014" name="Curr. Biol.">
        <title>Symbiont-Supplemented Maternal Investment Underpinning Host's Ecological Adaptation.</title>
        <authorList>
            <person name="Kaiwa N."/>
            <person name="Hosokawa T."/>
            <person name="Nikoh N."/>
            <person name="Tanahashi M."/>
            <person name="Moriyama M."/>
            <person name="Meng X.Y."/>
            <person name="Maeda T."/>
            <person name="Yamaguchi K."/>
            <person name="Shigenobu S."/>
            <person name="Ito M."/>
            <person name="Fukatsu T."/>
        </authorList>
    </citation>
    <scope>NUCLEOTIDE SEQUENCE [LARGE SCALE GENOMIC DNA]</scope>
    <source>
        <strain evidence="10 11">UwTKB</strain>
    </source>
</reference>
<evidence type="ECO:0000256" key="5">
    <source>
        <dbReference type="ARBA" id="ARBA00022705"/>
    </source>
</evidence>
<dbReference type="HOGENOM" id="CLU_006229_4_3_6"/>
<dbReference type="PANTHER" id="PTHR11669:SF8">
    <property type="entry name" value="DNA POLYMERASE III SUBUNIT DELTA"/>
    <property type="match status" value="1"/>
</dbReference>
<dbReference type="PANTHER" id="PTHR11669">
    <property type="entry name" value="REPLICATION FACTOR C / DNA POLYMERASE III GAMMA-TAU SUBUNIT"/>
    <property type="match status" value="1"/>
</dbReference>
<evidence type="ECO:0000256" key="2">
    <source>
        <dbReference type="ARBA" id="ARBA00014363"/>
    </source>
</evidence>
<dbReference type="InterPro" id="IPR050238">
    <property type="entry name" value="DNA_Rep/Repair_Clamp_Loader"/>
</dbReference>
<sequence length="335" mass="40155">MDDKNENIDQYSWLKKIYRNMVYQYKKKKYHHSTIIETIDGMGDEILIWNFSCWIMCQNNTSYDISCKICHHCRLMKKRNHPDWYCVEAEDKKKLISVDIIRKLIEKLFNYAQQDGPKIVWFPFAEQLGKSSMNSLLKILEEPPSNTWFFISSKNFSYLSNSIKSRCFKISLLYFNEKENLNWLKAKTQKCEVDLITALRLCGNGPIAAFSFLSNDILWNKRKILFFNIMIFFRKKIFQEIFTILNDDQLILYTSWLLTFFLDFMKWKVKATYHITNCDCINIFKENKNFFSYSILYNLTKILINARKFLIKISAINRELIIVKLLLDFEEIINL</sequence>
<evidence type="ECO:0000256" key="1">
    <source>
        <dbReference type="ARBA" id="ARBA00012417"/>
    </source>
</evidence>
<dbReference type="KEGG" id="sbw:TGUWTKB_5850"/>
<organism evidence="10 11">
    <name type="scientific">Candidatus Tachikawaea gelatinosa</name>
    <dbReference type="NCBI Taxonomy" id="1410383"/>
    <lineage>
        <taxon>Bacteria</taxon>
        <taxon>Pseudomonadati</taxon>
        <taxon>Pseudomonadota</taxon>
        <taxon>Gammaproteobacteria</taxon>
        <taxon>Enterobacterales</taxon>
        <taxon>Enterobacteriaceae</taxon>
        <taxon>Candidatus Tachikawaea</taxon>
    </lineage>
</organism>
<dbReference type="Pfam" id="PF09115">
    <property type="entry name" value="DNApol3-delta_C"/>
    <property type="match status" value="1"/>
</dbReference>
<dbReference type="InterPro" id="IPR015199">
    <property type="entry name" value="DNA_pol_III_delta_C"/>
</dbReference>
<dbReference type="Gene3D" id="1.20.272.10">
    <property type="match status" value="1"/>
</dbReference>
<dbReference type="AlphaFoldDB" id="A0A090ASG7"/>
<dbReference type="GO" id="GO:0003677">
    <property type="term" value="F:DNA binding"/>
    <property type="evidence" value="ECO:0007669"/>
    <property type="project" value="InterPro"/>
</dbReference>
<dbReference type="Pfam" id="PF13177">
    <property type="entry name" value="DNA_pol3_delta2"/>
    <property type="match status" value="1"/>
</dbReference>
<keyword evidence="5" id="KW-0235">DNA replication</keyword>
<keyword evidence="4" id="KW-0548">Nucleotidyltransferase</keyword>
<accession>A0A090ASG7</accession>
<dbReference type="OrthoDB" id="9811073at2"/>
<dbReference type="STRING" id="1410383.TGUWTKB_5850"/>
<dbReference type="Proteomes" id="UP000031627">
    <property type="component" value="Chromosome"/>
</dbReference>
<dbReference type="EMBL" id="AP014521">
    <property type="protein sequence ID" value="BAP58810.1"/>
    <property type="molecule type" value="Genomic_DNA"/>
</dbReference>
<dbReference type="InterPro" id="IPR048731">
    <property type="entry name" value="HolB_lid-gammaproteobact"/>
</dbReference>
<dbReference type="SUPFAM" id="SSF52540">
    <property type="entry name" value="P-loop containing nucleoside triphosphate hydrolases"/>
    <property type="match status" value="1"/>
</dbReference>
<dbReference type="GO" id="GO:0006261">
    <property type="term" value="P:DNA-templated DNA replication"/>
    <property type="evidence" value="ECO:0007669"/>
    <property type="project" value="TreeGrafter"/>
</dbReference>
<dbReference type="RefSeq" id="WP_041063382.1">
    <property type="nucleotide sequence ID" value="NZ_AP014521.1"/>
</dbReference>
<feature type="domain" description="DNA polymerase III subunit delta' AAA+ ATPase lid" evidence="9">
    <location>
        <begin position="177"/>
        <end position="213"/>
    </location>
</feature>
<dbReference type="GO" id="GO:0003887">
    <property type="term" value="F:DNA-directed DNA polymerase activity"/>
    <property type="evidence" value="ECO:0007669"/>
    <property type="project" value="UniProtKB-KW"/>
</dbReference>
<protein>
    <recommendedName>
        <fullName evidence="2">DNA polymerase III subunit delta'</fullName>
        <ecNumber evidence="1">2.7.7.7</ecNumber>
    </recommendedName>
</protein>
<comment type="catalytic activity">
    <reaction evidence="7">
        <text>DNA(n) + a 2'-deoxyribonucleoside 5'-triphosphate = DNA(n+1) + diphosphate</text>
        <dbReference type="Rhea" id="RHEA:22508"/>
        <dbReference type="Rhea" id="RHEA-COMP:17339"/>
        <dbReference type="Rhea" id="RHEA-COMP:17340"/>
        <dbReference type="ChEBI" id="CHEBI:33019"/>
        <dbReference type="ChEBI" id="CHEBI:61560"/>
        <dbReference type="ChEBI" id="CHEBI:173112"/>
        <dbReference type="EC" id="2.7.7.7"/>
    </reaction>
</comment>
<reference evidence="11" key="1">
    <citation type="submission" date="2013-11" db="EMBL/GenBank/DDBJ databases">
        <title>Symbiont-containing voluminous jelly as an extraordinary maternal gift for overwintering insect nymphs.</title>
        <authorList>
            <person name="Kaiwa N."/>
            <person name="Hosokawa T."/>
            <person name="Nikoh N."/>
            <person name="Meng X.Y."/>
            <person name="Tanahashi M."/>
            <person name="Moriyama M."/>
            <person name="Maeda T."/>
            <person name="Yamaguchi K."/>
            <person name="Shigenobu S."/>
            <person name="Ito M."/>
            <person name="Fukatsu T."/>
        </authorList>
    </citation>
    <scope>NUCLEOTIDE SEQUENCE [LARGE SCALE GENOMIC DNA]</scope>
    <source>
        <strain evidence="11">UwTKB</strain>
    </source>
</reference>
<dbReference type="EC" id="2.7.7.7" evidence="1"/>
<keyword evidence="6" id="KW-0239">DNA-directed DNA polymerase</keyword>
<evidence type="ECO:0000313" key="10">
    <source>
        <dbReference type="EMBL" id="BAP58810.1"/>
    </source>
</evidence>
<feature type="domain" description="DNA polymerase III delta subunit C-terminal" evidence="8">
    <location>
        <begin position="218"/>
        <end position="330"/>
    </location>
</feature>
<name>A0A090ASG7_9ENTR</name>
<dbReference type="SUPFAM" id="SSF48019">
    <property type="entry name" value="post-AAA+ oligomerization domain-like"/>
    <property type="match status" value="1"/>
</dbReference>
<keyword evidence="11" id="KW-1185">Reference proteome</keyword>
<gene>
    <name evidence="10" type="primary">holB</name>
    <name evidence="10" type="ORF">TGUWTKB_5850</name>
</gene>
<keyword evidence="3" id="KW-0808">Transferase</keyword>
<evidence type="ECO:0000256" key="6">
    <source>
        <dbReference type="ARBA" id="ARBA00022932"/>
    </source>
</evidence>
<dbReference type="GO" id="GO:0009360">
    <property type="term" value="C:DNA polymerase III complex"/>
    <property type="evidence" value="ECO:0007669"/>
    <property type="project" value="InterPro"/>
</dbReference>
<proteinExistence type="predicted"/>
<evidence type="ECO:0000259" key="8">
    <source>
        <dbReference type="Pfam" id="PF09115"/>
    </source>
</evidence>
<dbReference type="Pfam" id="PF21500">
    <property type="entry name" value="HolB_lid"/>
    <property type="match status" value="1"/>
</dbReference>
<evidence type="ECO:0000256" key="3">
    <source>
        <dbReference type="ARBA" id="ARBA00022679"/>
    </source>
</evidence>
<dbReference type="InterPro" id="IPR008921">
    <property type="entry name" value="DNA_pol3_clamp-load_cplx_C"/>
</dbReference>